<dbReference type="SMART" id="SM00986">
    <property type="entry name" value="UDG"/>
    <property type="match status" value="1"/>
</dbReference>
<name>A0A0F9J550_9ZZZZ</name>
<keyword evidence="7" id="KW-0234">DNA repair</keyword>
<dbReference type="GO" id="GO:0006281">
    <property type="term" value="P:DNA repair"/>
    <property type="evidence" value="ECO:0007669"/>
    <property type="project" value="UniProtKB-KW"/>
</dbReference>
<dbReference type="SMART" id="SM00987">
    <property type="entry name" value="UreE_C"/>
    <property type="match status" value="1"/>
</dbReference>
<dbReference type="InterPro" id="IPR036895">
    <property type="entry name" value="Uracil-DNA_glycosylase-like_sf"/>
</dbReference>
<comment type="caution">
    <text evidence="9">The sequence shown here is derived from an EMBL/GenBank/DDBJ whole genome shotgun (WGS) entry which is preliminary data.</text>
</comment>
<reference evidence="9" key="1">
    <citation type="journal article" date="2015" name="Nature">
        <title>Complex archaea that bridge the gap between prokaryotes and eukaryotes.</title>
        <authorList>
            <person name="Spang A."/>
            <person name="Saw J.H."/>
            <person name="Jorgensen S.L."/>
            <person name="Zaremba-Niedzwiedzka K."/>
            <person name="Martijn J."/>
            <person name="Lind A.E."/>
            <person name="van Eijk R."/>
            <person name="Schleper C."/>
            <person name="Guy L."/>
            <person name="Ettema T.J."/>
        </authorList>
    </citation>
    <scope>NUCLEOTIDE SEQUENCE</scope>
</reference>
<evidence type="ECO:0000256" key="5">
    <source>
        <dbReference type="ARBA" id="ARBA00023004"/>
    </source>
</evidence>
<keyword evidence="1" id="KW-0004">4Fe-4S</keyword>
<sequence length="190" mass="21836">MEFKDCALCDERRHGTRTVPGEGNCRLAQICLLGRNPGENEDEYGRPFIGRAGRKLNEGLQYAGILRNTCWVTNVSKCYTPPNVVPSAKCLKMCRKTWLMDELAKIEQLRLIVTFGNQALQVFEPFARIGELHGYSFEVDRPWQPEKRITVFCSFHPSAALRMSDVNKMYVADMIKLKQLEKETFRDAQQ</sequence>
<evidence type="ECO:0000256" key="7">
    <source>
        <dbReference type="ARBA" id="ARBA00023204"/>
    </source>
</evidence>
<dbReference type="AlphaFoldDB" id="A0A0F9J550"/>
<keyword evidence="2" id="KW-0479">Metal-binding</keyword>
<evidence type="ECO:0000256" key="3">
    <source>
        <dbReference type="ARBA" id="ARBA00022763"/>
    </source>
</evidence>
<keyword evidence="6" id="KW-0411">Iron-sulfur</keyword>
<keyword evidence="3" id="KW-0227">DNA damage</keyword>
<dbReference type="GO" id="GO:0097506">
    <property type="term" value="F:deaminated base DNA N-glycosylase activity"/>
    <property type="evidence" value="ECO:0007669"/>
    <property type="project" value="UniProtKB-ARBA"/>
</dbReference>
<dbReference type="Pfam" id="PF03167">
    <property type="entry name" value="UDG"/>
    <property type="match status" value="1"/>
</dbReference>
<evidence type="ECO:0000259" key="8">
    <source>
        <dbReference type="SMART" id="SM00986"/>
    </source>
</evidence>
<dbReference type="SUPFAM" id="SSF52141">
    <property type="entry name" value="Uracil-DNA glycosylase-like"/>
    <property type="match status" value="1"/>
</dbReference>
<organism evidence="9">
    <name type="scientific">marine sediment metagenome</name>
    <dbReference type="NCBI Taxonomy" id="412755"/>
    <lineage>
        <taxon>unclassified sequences</taxon>
        <taxon>metagenomes</taxon>
        <taxon>ecological metagenomes</taxon>
    </lineage>
</organism>
<accession>A0A0F9J550</accession>
<dbReference type="Gene3D" id="3.40.470.10">
    <property type="entry name" value="Uracil-DNA glycosylase-like domain"/>
    <property type="match status" value="1"/>
</dbReference>
<evidence type="ECO:0000256" key="6">
    <source>
        <dbReference type="ARBA" id="ARBA00023014"/>
    </source>
</evidence>
<dbReference type="InterPro" id="IPR051536">
    <property type="entry name" value="UDG_Type-4/5"/>
</dbReference>
<evidence type="ECO:0000256" key="4">
    <source>
        <dbReference type="ARBA" id="ARBA00022801"/>
    </source>
</evidence>
<evidence type="ECO:0000313" key="9">
    <source>
        <dbReference type="EMBL" id="KKM64854.1"/>
    </source>
</evidence>
<evidence type="ECO:0000256" key="1">
    <source>
        <dbReference type="ARBA" id="ARBA00022485"/>
    </source>
</evidence>
<protein>
    <recommendedName>
        <fullName evidence="8">Uracil-DNA glycosylase-like domain-containing protein</fullName>
    </recommendedName>
</protein>
<evidence type="ECO:0000256" key="2">
    <source>
        <dbReference type="ARBA" id="ARBA00022723"/>
    </source>
</evidence>
<dbReference type="GO" id="GO:0046872">
    <property type="term" value="F:metal ion binding"/>
    <property type="evidence" value="ECO:0007669"/>
    <property type="project" value="UniProtKB-KW"/>
</dbReference>
<keyword evidence="4" id="KW-0378">Hydrolase</keyword>
<dbReference type="InterPro" id="IPR005122">
    <property type="entry name" value="Uracil-DNA_glycosylase-like"/>
</dbReference>
<dbReference type="EMBL" id="LAZR01010823">
    <property type="protein sequence ID" value="KKM64854.1"/>
    <property type="molecule type" value="Genomic_DNA"/>
</dbReference>
<keyword evidence="5" id="KW-0408">Iron</keyword>
<proteinExistence type="predicted"/>
<dbReference type="CDD" id="cd10030">
    <property type="entry name" value="UDG-F4_TTUDGA_SPO1dp_like"/>
    <property type="match status" value="1"/>
</dbReference>
<gene>
    <name evidence="9" type="ORF">LCGC14_1497160</name>
</gene>
<feature type="domain" description="Uracil-DNA glycosylase-like" evidence="8">
    <location>
        <begin position="20"/>
        <end position="170"/>
    </location>
</feature>
<dbReference type="GO" id="GO:0051539">
    <property type="term" value="F:4 iron, 4 sulfur cluster binding"/>
    <property type="evidence" value="ECO:0007669"/>
    <property type="project" value="UniProtKB-KW"/>
</dbReference>
<dbReference type="PANTHER" id="PTHR33693:SF9">
    <property type="entry name" value="TYPE-4 URACIL-DNA GLYCOSYLASE"/>
    <property type="match status" value="1"/>
</dbReference>
<dbReference type="PANTHER" id="PTHR33693">
    <property type="entry name" value="TYPE-5 URACIL-DNA GLYCOSYLASE"/>
    <property type="match status" value="1"/>
</dbReference>